<reference evidence="3 4" key="1">
    <citation type="submission" date="2024-03" db="EMBL/GenBank/DDBJ databases">
        <title>The Acrasis kona genome and developmental transcriptomes reveal deep origins of eukaryotic multicellular pathways.</title>
        <authorList>
            <person name="Sheikh S."/>
            <person name="Fu C.-J."/>
            <person name="Brown M.W."/>
            <person name="Baldauf S.L."/>
        </authorList>
    </citation>
    <scope>NUCLEOTIDE SEQUENCE [LARGE SCALE GENOMIC DNA]</scope>
    <source>
        <strain evidence="3 4">ATCC MYA-3509</strain>
    </source>
</reference>
<dbReference type="AlphaFoldDB" id="A0AAW2YXV8"/>
<accession>A0AAW2YXV8</accession>
<feature type="compositionally biased region" description="Acidic residues" evidence="1">
    <location>
        <begin position="10"/>
        <end position="19"/>
    </location>
</feature>
<sequence length="335" mass="39124">MALKRRQTNDDDEDQDYVFEDNNTDRDEEDDLVEEEYDCTPNNEVEVAVSPKKKSPPKNKQETQCVKKKRAKRHIFTDEEEEKLKAAVIRHKREDESVDWKKVSKDVNPKLHYKQVFQHYKRVTLARRNHIWTNDQNIELYHYVVLMGSATNMADISKEFYNGHFPDNQLRHHYENHVKDKKKLAKEYEKLSQEQITRICEKNVALRATWSRPEGLVVSTKQDQKKIAITKHVPPQDDASPQPGADLKLTDIPKYNTRKRKDSVTLSQSPSDEDFDHDRPVKKRKTTHFIQDVTCATSSESCSFTVKCEPVTEQMGSCLFSLLLQAANNEYNVNN</sequence>
<feature type="domain" description="Myb-like" evidence="2">
    <location>
        <begin position="128"/>
        <end position="180"/>
    </location>
</feature>
<proteinExistence type="predicted"/>
<dbReference type="InterPro" id="IPR009057">
    <property type="entry name" value="Homeodomain-like_sf"/>
</dbReference>
<gene>
    <name evidence="3" type="ORF">AKO1_011230</name>
</gene>
<dbReference type="InterPro" id="IPR001005">
    <property type="entry name" value="SANT/Myb"/>
</dbReference>
<feature type="compositionally biased region" description="Acidic residues" evidence="1">
    <location>
        <begin position="26"/>
        <end position="38"/>
    </location>
</feature>
<dbReference type="CDD" id="cd00167">
    <property type="entry name" value="SANT"/>
    <property type="match status" value="1"/>
</dbReference>
<keyword evidence="4" id="KW-1185">Reference proteome</keyword>
<dbReference type="EMBL" id="JAOPGA020000768">
    <property type="protein sequence ID" value="KAL0481484.1"/>
    <property type="molecule type" value="Genomic_DNA"/>
</dbReference>
<feature type="domain" description="Myb-like" evidence="2">
    <location>
        <begin position="72"/>
        <end position="126"/>
    </location>
</feature>
<evidence type="ECO:0000259" key="2">
    <source>
        <dbReference type="SMART" id="SM00717"/>
    </source>
</evidence>
<dbReference type="Gene3D" id="1.10.10.60">
    <property type="entry name" value="Homeodomain-like"/>
    <property type="match status" value="1"/>
</dbReference>
<evidence type="ECO:0000313" key="3">
    <source>
        <dbReference type="EMBL" id="KAL0481484.1"/>
    </source>
</evidence>
<protein>
    <submittedName>
        <fullName evidence="3">2-(3-amino-3-carboxypropyl)histidine synthase</fullName>
    </submittedName>
</protein>
<organism evidence="3 4">
    <name type="scientific">Acrasis kona</name>
    <dbReference type="NCBI Taxonomy" id="1008807"/>
    <lineage>
        <taxon>Eukaryota</taxon>
        <taxon>Discoba</taxon>
        <taxon>Heterolobosea</taxon>
        <taxon>Tetramitia</taxon>
        <taxon>Eutetramitia</taxon>
        <taxon>Acrasidae</taxon>
        <taxon>Acrasis</taxon>
    </lineage>
</organism>
<feature type="region of interest" description="Disordered" evidence="1">
    <location>
        <begin position="1"/>
        <end position="68"/>
    </location>
</feature>
<comment type="caution">
    <text evidence="3">The sequence shown here is derived from an EMBL/GenBank/DDBJ whole genome shotgun (WGS) entry which is preliminary data.</text>
</comment>
<dbReference type="SUPFAM" id="SSF46689">
    <property type="entry name" value="Homeodomain-like"/>
    <property type="match status" value="1"/>
</dbReference>
<name>A0AAW2YXV8_9EUKA</name>
<dbReference type="Proteomes" id="UP001431209">
    <property type="component" value="Unassembled WGS sequence"/>
</dbReference>
<feature type="region of interest" description="Disordered" evidence="1">
    <location>
        <begin position="221"/>
        <end position="283"/>
    </location>
</feature>
<evidence type="ECO:0000313" key="4">
    <source>
        <dbReference type="Proteomes" id="UP001431209"/>
    </source>
</evidence>
<evidence type="ECO:0000256" key="1">
    <source>
        <dbReference type="SAM" id="MobiDB-lite"/>
    </source>
</evidence>
<dbReference type="SMART" id="SM00717">
    <property type="entry name" value="SANT"/>
    <property type="match status" value="2"/>
</dbReference>